<keyword evidence="2" id="KW-1185">Reference proteome</keyword>
<gene>
    <name evidence="1" type="ORF">N8T08_010671</name>
</gene>
<organism evidence="1 2">
    <name type="scientific">Aspergillus melleus</name>
    <dbReference type="NCBI Taxonomy" id="138277"/>
    <lineage>
        <taxon>Eukaryota</taxon>
        <taxon>Fungi</taxon>
        <taxon>Dikarya</taxon>
        <taxon>Ascomycota</taxon>
        <taxon>Pezizomycotina</taxon>
        <taxon>Eurotiomycetes</taxon>
        <taxon>Eurotiomycetidae</taxon>
        <taxon>Eurotiales</taxon>
        <taxon>Aspergillaceae</taxon>
        <taxon>Aspergillus</taxon>
        <taxon>Aspergillus subgen. Circumdati</taxon>
    </lineage>
</organism>
<proteinExistence type="predicted"/>
<reference evidence="1 2" key="1">
    <citation type="journal article" date="2023" name="ACS Omega">
        <title>Identification of the Neoaspergillic Acid Biosynthesis Gene Cluster by Establishing an In Vitro CRISPR-Ribonucleoprotein Genetic System in Aspergillus melleus.</title>
        <authorList>
            <person name="Yuan B."/>
            <person name="Grau M.F."/>
            <person name="Murata R.M."/>
            <person name="Torok T."/>
            <person name="Venkateswaran K."/>
            <person name="Stajich J.E."/>
            <person name="Wang C.C.C."/>
        </authorList>
    </citation>
    <scope>NUCLEOTIDE SEQUENCE [LARGE SCALE GENOMIC DNA]</scope>
    <source>
        <strain evidence="1 2">IMV 1140</strain>
    </source>
</reference>
<evidence type="ECO:0000313" key="2">
    <source>
        <dbReference type="Proteomes" id="UP001177260"/>
    </source>
</evidence>
<dbReference type="EMBL" id="JAOPJF010000009">
    <property type="protein sequence ID" value="KAK1148037.1"/>
    <property type="molecule type" value="Genomic_DNA"/>
</dbReference>
<evidence type="ECO:0000313" key="1">
    <source>
        <dbReference type="EMBL" id="KAK1148037.1"/>
    </source>
</evidence>
<comment type="caution">
    <text evidence="1">The sequence shown here is derived from an EMBL/GenBank/DDBJ whole genome shotgun (WGS) entry which is preliminary data.</text>
</comment>
<sequence>MLNTKLAHTPFSGIPFLERIVDIGCLLVRDYCAAFDASRYDEEMAEYNRKVESDDYYEWEAIGDTALMVLACSAIIRHDVDTLTWAVDSGLQLGKHSKRLLWIPVLVAAAAGNKEIATLVVDRGYQIQEIKLFAKRYVLLEVAAGSNRKDVLEVWLEHLRHIDDEHLQFNVTHLMRRASLGGALPMFDFLSRLFDGKIATLLHDTLIKAMIQMDHSAMAGILKHEGYDRAKFTGKYPKGPIFTVMLAPWDCNSMPLLEVLLNGGLSPDGISPGVNGTPLQRAIEKGRLDIASKLTSYGADVNAYCVPHRMRKRSKVPLLLLAARKRNASMV</sequence>
<accession>A0ACC3BC39</accession>
<protein>
    <submittedName>
        <fullName evidence="1">Uncharacterized protein</fullName>
    </submittedName>
</protein>
<name>A0ACC3BC39_9EURO</name>
<dbReference type="Proteomes" id="UP001177260">
    <property type="component" value="Unassembled WGS sequence"/>
</dbReference>